<keyword evidence="1" id="KW-0812">Transmembrane</keyword>
<proteinExistence type="predicted"/>
<dbReference type="RefSeq" id="WP_254092289.1">
    <property type="nucleotide sequence ID" value="NZ_JAHESC010000035.1"/>
</dbReference>
<evidence type="ECO:0000259" key="2">
    <source>
        <dbReference type="Pfam" id="PF13386"/>
    </source>
</evidence>
<feature type="domain" description="Urease accessory protein UreH-like transmembrane" evidence="2">
    <location>
        <begin position="4"/>
        <end position="198"/>
    </location>
</feature>
<keyword evidence="4" id="KW-1185">Reference proteome</keyword>
<feature type="transmembrane region" description="Helical" evidence="1">
    <location>
        <begin position="125"/>
        <end position="145"/>
    </location>
</feature>
<dbReference type="Proteomes" id="UP001319180">
    <property type="component" value="Unassembled WGS sequence"/>
</dbReference>
<gene>
    <name evidence="3" type="ORF">KK078_21035</name>
</gene>
<organism evidence="3 4">
    <name type="scientific">Dawidia soli</name>
    <dbReference type="NCBI Taxonomy" id="2782352"/>
    <lineage>
        <taxon>Bacteria</taxon>
        <taxon>Pseudomonadati</taxon>
        <taxon>Bacteroidota</taxon>
        <taxon>Cytophagia</taxon>
        <taxon>Cytophagales</taxon>
        <taxon>Chryseotaleaceae</taxon>
        <taxon>Dawidia</taxon>
    </lineage>
</organism>
<dbReference type="InterPro" id="IPR039447">
    <property type="entry name" value="UreH-like_TM_dom"/>
</dbReference>
<accession>A0AAP2DC71</accession>
<protein>
    <submittedName>
        <fullName evidence="3">Sulfite exporter TauE/SafE family protein</fullName>
    </submittedName>
</protein>
<evidence type="ECO:0000313" key="4">
    <source>
        <dbReference type="Proteomes" id="UP001319180"/>
    </source>
</evidence>
<comment type="caution">
    <text evidence="3">The sequence shown here is derived from an EMBL/GenBank/DDBJ whole genome shotgun (WGS) entry which is preliminary data.</text>
</comment>
<feature type="transmembrane region" description="Helical" evidence="1">
    <location>
        <begin position="188"/>
        <end position="208"/>
    </location>
</feature>
<evidence type="ECO:0000313" key="3">
    <source>
        <dbReference type="EMBL" id="MBT1689064.1"/>
    </source>
</evidence>
<dbReference type="PANTHER" id="PTHR42208">
    <property type="entry name" value="HEAVY METAL TRANSPORTER-RELATED"/>
    <property type="match status" value="1"/>
</dbReference>
<keyword evidence="1" id="KW-0472">Membrane</keyword>
<dbReference type="EMBL" id="JAHESC010000035">
    <property type="protein sequence ID" value="MBT1689064.1"/>
    <property type="molecule type" value="Genomic_DNA"/>
</dbReference>
<evidence type="ECO:0000256" key="1">
    <source>
        <dbReference type="SAM" id="Phobius"/>
    </source>
</evidence>
<feature type="transmembrane region" description="Helical" evidence="1">
    <location>
        <begin position="46"/>
        <end position="65"/>
    </location>
</feature>
<feature type="transmembrane region" description="Helical" evidence="1">
    <location>
        <begin position="72"/>
        <end position="91"/>
    </location>
</feature>
<sequence>MWLTALIIGLAGSIHCAGMCSPLAMAATVRNARVWRARLLYNGGRIFTYAVIGATISSVGAWLPLGNFQTITSLVIGLALLLMAVTGTYAWKIPVLSSAWVRLASFLKIRFGVLLQRKGLLTTTWLGMLNGLLPCGLTAVAWSYCITLRGPLDGFNFMLLFGLGTAPAMIGLPSVFQWVARSFPVSPRALTTGLLVVSAVLLIARVYFAHPAPVAANPGTDIVVCR</sequence>
<feature type="transmembrane region" description="Helical" evidence="1">
    <location>
        <begin position="157"/>
        <end position="176"/>
    </location>
</feature>
<name>A0AAP2DC71_9BACT</name>
<dbReference type="AlphaFoldDB" id="A0AAP2DC71"/>
<keyword evidence="1" id="KW-1133">Transmembrane helix</keyword>
<dbReference type="Pfam" id="PF13386">
    <property type="entry name" value="DsbD_2"/>
    <property type="match status" value="1"/>
</dbReference>
<dbReference type="PANTHER" id="PTHR42208:SF1">
    <property type="entry name" value="HEAVY METAL TRANSPORTER"/>
    <property type="match status" value="1"/>
</dbReference>
<reference evidence="3 4" key="1">
    <citation type="submission" date="2021-05" db="EMBL/GenBank/DDBJ databases">
        <title>A Polyphasic approach of four new species of the genus Ohtaekwangia: Ohtaekwangia histidinii sp. nov., Ohtaekwangia cretensis sp. nov., Ohtaekwangia indiensis sp. nov., Ohtaekwangia reichenbachii sp. nov. from diverse environment.</title>
        <authorList>
            <person name="Octaviana S."/>
        </authorList>
    </citation>
    <scope>NUCLEOTIDE SEQUENCE [LARGE SCALE GENOMIC DNA]</scope>
    <source>
        <strain evidence="3 4">PWU37</strain>
    </source>
</reference>